<evidence type="ECO:0000256" key="1">
    <source>
        <dbReference type="ARBA" id="ARBA00000085"/>
    </source>
</evidence>
<dbReference type="PANTHER" id="PTHR44936">
    <property type="entry name" value="SENSOR PROTEIN CREC"/>
    <property type="match status" value="1"/>
</dbReference>
<accession>A5G0J4</accession>
<name>A5G0J4_ACICJ</name>
<evidence type="ECO:0000256" key="12">
    <source>
        <dbReference type="ARBA" id="ARBA00022989"/>
    </source>
</evidence>
<dbReference type="SUPFAM" id="SSF55874">
    <property type="entry name" value="ATPase domain of HSP90 chaperone/DNA topoisomerase II/histidine kinase"/>
    <property type="match status" value="1"/>
</dbReference>
<dbReference type="GO" id="GO:0005524">
    <property type="term" value="F:ATP binding"/>
    <property type="evidence" value="ECO:0007669"/>
    <property type="project" value="UniProtKB-KW"/>
</dbReference>
<dbReference type="SMART" id="SM00388">
    <property type="entry name" value="HisKA"/>
    <property type="match status" value="1"/>
</dbReference>
<evidence type="ECO:0000313" key="18">
    <source>
        <dbReference type="EMBL" id="ABQ31376.1"/>
    </source>
</evidence>
<dbReference type="Gene3D" id="3.30.565.10">
    <property type="entry name" value="Histidine kinase-like ATPase, C-terminal domain"/>
    <property type="match status" value="1"/>
</dbReference>
<keyword evidence="8 15" id="KW-0812">Transmembrane</keyword>
<evidence type="ECO:0000256" key="2">
    <source>
        <dbReference type="ARBA" id="ARBA00004429"/>
    </source>
</evidence>
<dbReference type="STRING" id="349163.Acry_2178"/>
<evidence type="ECO:0000256" key="5">
    <source>
        <dbReference type="ARBA" id="ARBA00022519"/>
    </source>
</evidence>
<sequence>MTLGRIWARLKFWPSSLAWRTGLVLLLGFSLIQAIGLGVHVLNQIEVNGIVAERAIATRDGALYRRVVSAPKPLRAQIVAEANGVAGDRVSLDPVPPYSGTFTLPLPTRQIIQGSLLAFPMPDFLQPRQVVMRGTTAPSTTILSFELPDGGWLTVQSPFRPRPPWEQPGFASAFLVMFALGALLIFWGVVRLTAPVRTLAAAAEQLGRDIAHAPSLPEGGATEIATAAIAFNTMAARIRRFVEDRTFLLTAIGHDLRTPITRLRLRAEFLDDDAQREKILADLDELEAMLTSTIAFGRDVAQTEASVPVDLAILLRTVIDETADIAPAASARLAYQGPDHITIRGRPLSLKRAFANLIGNAVKYGQSARVSLHQAERHTLRVDIEDDGPGVPPGELERVFEPFRRLETSRNRETGGSGLGLAIARNAIRAHGGDITLANRPGGKGLIASVYLPE</sequence>
<dbReference type="AlphaFoldDB" id="A5G0J4"/>
<keyword evidence="14 15" id="KW-0472">Membrane</keyword>
<keyword evidence="11" id="KW-0067">ATP-binding</keyword>
<organism evidence="18 19">
    <name type="scientific">Acidiphilium cryptum (strain JF-5)</name>
    <dbReference type="NCBI Taxonomy" id="349163"/>
    <lineage>
        <taxon>Bacteria</taxon>
        <taxon>Pseudomonadati</taxon>
        <taxon>Pseudomonadota</taxon>
        <taxon>Alphaproteobacteria</taxon>
        <taxon>Acetobacterales</taxon>
        <taxon>Acidocellaceae</taxon>
        <taxon>Acidiphilium</taxon>
    </lineage>
</organism>
<evidence type="ECO:0000256" key="3">
    <source>
        <dbReference type="ARBA" id="ARBA00012438"/>
    </source>
</evidence>
<evidence type="ECO:0000256" key="13">
    <source>
        <dbReference type="ARBA" id="ARBA00023012"/>
    </source>
</evidence>
<dbReference type="Pfam" id="PF00672">
    <property type="entry name" value="HAMP"/>
    <property type="match status" value="1"/>
</dbReference>
<evidence type="ECO:0000313" key="19">
    <source>
        <dbReference type="Proteomes" id="UP000000245"/>
    </source>
</evidence>
<dbReference type="Gene3D" id="1.10.287.130">
    <property type="match status" value="1"/>
</dbReference>
<evidence type="ECO:0000256" key="7">
    <source>
        <dbReference type="ARBA" id="ARBA00022679"/>
    </source>
</evidence>
<evidence type="ECO:0000256" key="10">
    <source>
        <dbReference type="ARBA" id="ARBA00022777"/>
    </source>
</evidence>
<keyword evidence="9" id="KW-0547">Nucleotide-binding</keyword>
<dbReference type="InterPro" id="IPR003594">
    <property type="entry name" value="HATPase_dom"/>
</dbReference>
<comment type="catalytic activity">
    <reaction evidence="1">
        <text>ATP + protein L-histidine = ADP + protein N-phospho-L-histidine.</text>
        <dbReference type="EC" id="2.7.13.3"/>
    </reaction>
</comment>
<dbReference type="GO" id="GO:0000155">
    <property type="term" value="F:phosphorelay sensor kinase activity"/>
    <property type="evidence" value="ECO:0007669"/>
    <property type="project" value="InterPro"/>
</dbReference>
<keyword evidence="4" id="KW-1003">Cell membrane</keyword>
<dbReference type="SMART" id="SM00304">
    <property type="entry name" value="HAMP"/>
    <property type="match status" value="1"/>
</dbReference>
<dbReference type="InterPro" id="IPR004358">
    <property type="entry name" value="Sig_transdc_His_kin-like_C"/>
</dbReference>
<dbReference type="InterPro" id="IPR050980">
    <property type="entry name" value="2C_sensor_his_kinase"/>
</dbReference>
<evidence type="ECO:0000256" key="11">
    <source>
        <dbReference type="ARBA" id="ARBA00022840"/>
    </source>
</evidence>
<dbReference type="PROSITE" id="PS50109">
    <property type="entry name" value="HIS_KIN"/>
    <property type="match status" value="1"/>
</dbReference>
<dbReference type="InterPro" id="IPR005467">
    <property type="entry name" value="His_kinase_dom"/>
</dbReference>
<evidence type="ECO:0000259" key="16">
    <source>
        <dbReference type="PROSITE" id="PS50109"/>
    </source>
</evidence>
<protein>
    <recommendedName>
        <fullName evidence="3">histidine kinase</fullName>
        <ecNumber evidence="3">2.7.13.3</ecNumber>
    </recommendedName>
</protein>
<proteinExistence type="predicted"/>
<comment type="subcellular location">
    <subcellularLocation>
        <location evidence="2">Cell inner membrane</location>
        <topology evidence="2">Multi-pass membrane protein</topology>
    </subcellularLocation>
</comment>
<dbReference type="RefSeq" id="WP_012039859.1">
    <property type="nucleotide sequence ID" value="NC_009484.1"/>
</dbReference>
<dbReference type="SUPFAM" id="SSF47384">
    <property type="entry name" value="Homodimeric domain of signal transducing histidine kinase"/>
    <property type="match status" value="1"/>
</dbReference>
<dbReference type="EMBL" id="CP000697">
    <property type="protein sequence ID" value="ABQ31376.1"/>
    <property type="molecule type" value="Genomic_DNA"/>
</dbReference>
<gene>
    <name evidence="18" type="ordered locus">Acry_2178</name>
</gene>
<dbReference type="InterPro" id="IPR003660">
    <property type="entry name" value="HAMP_dom"/>
</dbReference>
<keyword evidence="10 18" id="KW-0418">Kinase</keyword>
<dbReference type="Proteomes" id="UP000000245">
    <property type="component" value="Chromosome"/>
</dbReference>
<evidence type="ECO:0000256" key="9">
    <source>
        <dbReference type="ARBA" id="ARBA00022741"/>
    </source>
</evidence>
<dbReference type="HOGENOM" id="CLU_000445_89_27_5"/>
<evidence type="ECO:0000256" key="8">
    <source>
        <dbReference type="ARBA" id="ARBA00022692"/>
    </source>
</evidence>
<dbReference type="InterPro" id="IPR036890">
    <property type="entry name" value="HATPase_C_sf"/>
</dbReference>
<dbReference type="KEGG" id="acr:Acry_2178"/>
<dbReference type="GO" id="GO:0005886">
    <property type="term" value="C:plasma membrane"/>
    <property type="evidence" value="ECO:0007669"/>
    <property type="project" value="UniProtKB-SubCell"/>
</dbReference>
<feature type="domain" description="HAMP" evidence="17">
    <location>
        <begin position="190"/>
        <end position="243"/>
    </location>
</feature>
<dbReference type="CDD" id="cd00082">
    <property type="entry name" value="HisKA"/>
    <property type="match status" value="1"/>
</dbReference>
<dbReference type="InterPro" id="IPR003661">
    <property type="entry name" value="HisK_dim/P_dom"/>
</dbReference>
<evidence type="ECO:0000256" key="15">
    <source>
        <dbReference type="SAM" id="Phobius"/>
    </source>
</evidence>
<keyword evidence="19" id="KW-1185">Reference proteome</keyword>
<evidence type="ECO:0000259" key="17">
    <source>
        <dbReference type="PROSITE" id="PS50885"/>
    </source>
</evidence>
<reference evidence="18 19" key="1">
    <citation type="submission" date="2007-05" db="EMBL/GenBank/DDBJ databases">
        <title>Complete sequence of chromosome of Acidiphilium cryptum JF-5.</title>
        <authorList>
            <consortium name="US DOE Joint Genome Institute"/>
            <person name="Copeland A."/>
            <person name="Lucas S."/>
            <person name="Lapidus A."/>
            <person name="Barry K."/>
            <person name="Detter J.C."/>
            <person name="Glavina del Rio T."/>
            <person name="Hammon N."/>
            <person name="Israni S."/>
            <person name="Dalin E."/>
            <person name="Tice H."/>
            <person name="Pitluck S."/>
            <person name="Sims D."/>
            <person name="Brettin T."/>
            <person name="Bruce D."/>
            <person name="Han C."/>
            <person name="Schmutz J."/>
            <person name="Larimer F."/>
            <person name="Land M."/>
            <person name="Hauser L."/>
            <person name="Kyrpides N."/>
            <person name="Kim E."/>
            <person name="Magnuson T."/>
            <person name="Richardson P."/>
        </authorList>
    </citation>
    <scope>NUCLEOTIDE SEQUENCE [LARGE SCALE GENOMIC DNA]</scope>
    <source>
        <strain evidence="18 19">JF-5</strain>
    </source>
</reference>
<evidence type="ECO:0000256" key="14">
    <source>
        <dbReference type="ARBA" id="ARBA00023136"/>
    </source>
</evidence>
<dbReference type="SMART" id="SM00387">
    <property type="entry name" value="HATPase_c"/>
    <property type="match status" value="1"/>
</dbReference>
<dbReference type="EC" id="2.7.13.3" evidence="3"/>
<dbReference type="PANTHER" id="PTHR44936:SF5">
    <property type="entry name" value="SENSOR HISTIDINE KINASE ENVZ"/>
    <property type="match status" value="1"/>
</dbReference>
<dbReference type="PROSITE" id="PS50885">
    <property type="entry name" value="HAMP"/>
    <property type="match status" value="1"/>
</dbReference>
<evidence type="ECO:0000256" key="4">
    <source>
        <dbReference type="ARBA" id="ARBA00022475"/>
    </source>
</evidence>
<dbReference type="Pfam" id="PF02518">
    <property type="entry name" value="HATPase_c"/>
    <property type="match status" value="1"/>
</dbReference>
<evidence type="ECO:0000256" key="6">
    <source>
        <dbReference type="ARBA" id="ARBA00022553"/>
    </source>
</evidence>
<feature type="domain" description="Histidine kinase" evidence="16">
    <location>
        <begin position="251"/>
        <end position="454"/>
    </location>
</feature>
<dbReference type="InterPro" id="IPR036097">
    <property type="entry name" value="HisK_dim/P_sf"/>
</dbReference>
<keyword evidence="6" id="KW-0597">Phosphoprotein</keyword>
<keyword evidence="7" id="KW-0808">Transferase</keyword>
<feature type="transmembrane region" description="Helical" evidence="15">
    <location>
        <begin position="170"/>
        <end position="190"/>
    </location>
</feature>
<keyword evidence="12 15" id="KW-1133">Transmembrane helix</keyword>
<dbReference type="eggNOG" id="COG2205">
    <property type="taxonomic scope" value="Bacteria"/>
</dbReference>
<keyword evidence="5" id="KW-0997">Cell inner membrane</keyword>
<dbReference type="PRINTS" id="PR00344">
    <property type="entry name" value="BCTRLSENSOR"/>
</dbReference>
<keyword evidence="13" id="KW-0902">Two-component regulatory system</keyword>